<proteinExistence type="predicted"/>
<dbReference type="Proteomes" id="UP001610335">
    <property type="component" value="Unassembled WGS sequence"/>
</dbReference>
<feature type="region of interest" description="Disordered" evidence="1">
    <location>
        <begin position="171"/>
        <end position="200"/>
    </location>
</feature>
<feature type="compositionally biased region" description="Polar residues" evidence="1">
    <location>
        <begin position="112"/>
        <end position="136"/>
    </location>
</feature>
<evidence type="ECO:0008006" key="4">
    <source>
        <dbReference type="Google" id="ProtNLM"/>
    </source>
</evidence>
<keyword evidence="3" id="KW-1185">Reference proteome</keyword>
<reference evidence="2 3" key="1">
    <citation type="submission" date="2024-07" db="EMBL/GenBank/DDBJ databases">
        <title>Section-level genome sequencing and comparative genomics of Aspergillus sections Usti and Cavernicolus.</title>
        <authorList>
            <consortium name="Lawrence Berkeley National Laboratory"/>
            <person name="Nybo J.L."/>
            <person name="Vesth T.C."/>
            <person name="Theobald S."/>
            <person name="Frisvad J.C."/>
            <person name="Larsen T.O."/>
            <person name="Kjaerboelling I."/>
            <person name="Rothschild-Mancinelli K."/>
            <person name="Lyhne E.K."/>
            <person name="Kogle M.E."/>
            <person name="Barry K."/>
            <person name="Clum A."/>
            <person name="Na H."/>
            <person name="Ledsgaard L."/>
            <person name="Lin J."/>
            <person name="Lipzen A."/>
            <person name="Kuo A."/>
            <person name="Riley R."/>
            <person name="Mondo S."/>
            <person name="LaButti K."/>
            <person name="Haridas S."/>
            <person name="Pangalinan J."/>
            <person name="Salamov A.A."/>
            <person name="Simmons B.A."/>
            <person name="Magnuson J.K."/>
            <person name="Chen J."/>
            <person name="Drula E."/>
            <person name="Henrissat B."/>
            <person name="Wiebenga A."/>
            <person name="Lubbers R.J."/>
            <person name="Gomes A.C."/>
            <person name="Makela M.R."/>
            <person name="Stajich J."/>
            <person name="Grigoriev I.V."/>
            <person name="Mortensen U.H."/>
            <person name="De vries R.P."/>
            <person name="Baker S.E."/>
            <person name="Andersen M.R."/>
        </authorList>
    </citation>
    <scope>NUCLEOTIDE SEQUENCE [LARGE SCALE GENOMIC DNA]</scope>
    <source>
        <strain evidence="2 3">CBS 600.67</strain>
    </source>
</reference>
<feature type="region of interest" description="Disordered" evidence="1">
    <location>
        <begin position="1"/>
        <end position="158"/>
    </location>
</feature>
<feature type="compositionally biased region" description="Low complexity" evidence="1">
    <location>
        <begin position="82"/>
        <end position="93"/>
    </location>
</feature>
<organism evidence="2 3">
    <name type="scientific">Aspergillus cavernicola</name>
    <dbReference type="NCBI Taxonomy" id="176166"/>
    <lineage>
        <taxon>Eukaryota</taxon>
        <taxon>Fungi</taxon>
        <taxon>Dikarya</taxon>
        <taxon>Ascomycota</taxon>
        <taxon>Pezizomycotina</taxon>
        <taxon>Eurotiomycetes</taxon>
        <taxon>Eurotiomycetidae</taxon>
        <taxon>Eurotiales</taxon>
        <taxon>Aspergillaceae</taxon>
        <taxon>Aspergillus</taxon>
        <taxon>Aspergillus subgen. Nidulantes</taxon>
    </lineage>
</organism>
<evidence type="ECO:0000313" key="2">
    <source>
        <dbReference type="EMBL" id="KAL2812689.1"/>
    </source>
</evidence>
<gene>
    <name evidence="2" type="ORF">BDW59DRAFT_167748</name>
</gene>
<feature type="compositionally biased region" description="Pro residues" evidence="1">
    <location>
        <begin position="14"/>
        <end position="23"/>
    </location>
</feature>
<dbReference type="EMBL" id="JBFXLS010000167">
    <property type="protein sequence ID" value="KAL2812689.1"/>
    <property type="molecule type" value="Genomic_DNA"/>
</dbReference>
<protein>
    <recommendedName>
        <fullName evidence="4">Integral membrane protein</fullName>
    </recommendedName>
</protein>
<name>A0ABR4HB47_9EURO</name>
<evidence type="ECO:0000313" key="3">
    <source>
        <dbReference type="Proteomes" id="UP001610335"/>
    </source>
</evidence>
<sequence>MELPYRPSKYTLRAPPPIPPRPGSVPNSGDAPPVLPSRPSFVSEEYPPPRSFPIQQPAASPPYNPAAYAASPVPGRPPQPPHVYHQPHYPYSPAQSSYRVGDSQEPAGAYSQAPSSQRSEPISPGQTQSTDKSPSYNVPFETTRVPEERPSADPITSSLLFERTRRTYFSSTPLNSEPISASRSTKPHTEPPPVRPSIQYDPPATFTLRDCPSTTFPLTGQIPWYILPEVPNFRVCSYCYNKHIRSSRFQADFHTWISPAGTKAQCLFNSKRIEDQLWPWALRSDNLQELAQFFRHRLTVRNCSGDRGVSASENVQWYRLKDRSTLPQFVACQACYEDVLLATPIRDGFIACAEIQPKDSLWSCDVALPFIRRLALKTNHCATFAIDAAKYLQLPPCAKNGEMVDGRSRKWYQPRLSSSGVTICEHCYGEYAVRTDFEHQLEPVLRPHPQHQCILGLWQASCFWAEALERKDFSLWESTMVEFVNTPPCTAEIPHGATAYQIQGVNNFDMCQRCYVGLIKPHGLAKYFKAVQSSPTSPRACDLNAAAARFASYAAKIDEAMITCTLATFTDFAANLCNLDLCPRLDLVKGRRWYGDATSGFRICPACYEEVVRGSDLARHFPSIPVEIPGEEHCDLYSARMRGKWAEACEKRDPAIFTQFAAFRKSVYDQTVPEMRNIVAMAKLNLNMQKMYNVSSSFYNNMDGMTASMYSPYISYGAAGIPHRFDTPWGVHGAQLGRTAQGYGQGITGDTARVAQLQAMWDQVE</sequence>
<feature type="compositionally biased region" description="Polar residues" evidence="1">
    <location>
        <begin position="171"/>
        <end position="184"/>
    </location>
</feature>
<accession>A0ABR4HB47</accession>
<evidence type="ECO:0000256" key="1">
    <source>
        <dbReference type="SAM" id="MobiDB-lite"/>
    </source>
</evidence>
<comment type="caution">
    <text evidence="2">The sequence shown here is derived from an EMBL/GenBank/DDBJ whole genome shotgun (WGS) entry which is preliminary data.</text>
</comment>